<name>A0A8J8P3V1_HALGN</name>
<dbReference type="EMBL" id="RRYP01000328">
    <property type="protein sequence ID" value="TNV87592.1"/>
    <property type="molecule type" value="Genomic_DNA"/>
</dbReference>
<accession>A0A8J8P3V1</accession>
<organism evidence="2 3">
    <name type="scientific">Halteria grandinella</name>
    <dbReference type="NCBI Taxonomy" id="5974"/>
    <lineage>
        <taxon>Eukaryota</taxon>
        <taxon>Sar</taxon>
        <taxon>Alveolata</taxon>
        <taxon>Ciliophora</taxon>
        <taxon>Intramacronucleata</taxon>
        <taxon>Spirotrichea</taxon>
        <taxon>Stichotrichia</taxon>
        <taxon>Sporadotrichida</taxon>
        <taxon>Halteriidae</taxon>
        <taxon>Halteria</taxon>
    </lineage>
</organism>
<evidence type="ECO:0000313" key="2">
    <source>
        <dbReference type="EMBL" id="TNV87592.1"/>
    </source>
</evidence>
<reference evidence="2" key="1">
    <citation type="submission" date="2019-06" db="EMBL/GenBank/DDBJ databases">
        <authorList>
            <person name="Zheng W."/>
        </authorList>
    </citation>
    <scope>NUCLEOTIDE SEQUENCE</scope>
    <source>
        <strain evidence="2">QDHG01</strain>
    </source>
</reference>
<dbReference type="AlphaFoldDB" id="A0A8J8P3V1"/>
<dbReference type="Proteomes" id="UP000785679">
    <property type="component" value="Unassembled WGS sequence"/>
</dbReference>
<proteinExistence type="predicted"/>
<feature type="region of interest" description="Disordered" evidence="1">
    <location>
        <begin position="1"/>
        <end position="31"/>
    </location>
</feature>
<protein>
    <submittedName>
        <fullName evidence="2">Uncharacterized protein</fullName>
    </submittedName>
</protein>
<sequence length="66" mass="7771">MEQAQPAQQYISQNGHIPFKQQQDQDVELLDQSNNRSRSNIWWQNSRNSSQFNAGALGLQQEYKYQ</sequence>
<evidence type="ECO:0000256" key="1">
    <source>
        <dbReference type="SAM" id="MobiDB-lite"/>
    </source>
</evidence>
<gene>
    <name evidence="2" type="ORF">FGO68_gene2245</name>
</gene>
<feature type="compositionally biased region" description="Polar residues" evidence="1">
    <location>
        <begin position="1"/>
        <end position="15"/>
    </location>
</feature>
<comment type="caution">
    <text evidence="2">The sequence shown here is derived from an EMBL/GenBank/DDBJ whole genome shotgun (WGS) entry which is preliminary data.</text>
</comment>
<keyword evidence="3" id="KW-1185">Reference proteome</keyword>
<evidence type="ECO:0000313" key="3">
    <source>
        <dbReference type="Proteomes" id="UP000785679"/>
    </source>
</evidence>